<sequence length="508" mass="56748">MRSSRFGKGLGSAFGLVLSAAVLASTLTSAAGETQVVAAKQHAAKVSDRPVDNSSFQNLNGFMWFYNTYFDYKFSDIEDDLRDLKSRGIRVLGFFAPYNGGKHWCDGCAPYDFYSVPPQNGTMEDWESLVDAAHKLDMKVVAYFANIYMDEDGLFFRTAEQQYAAGDRTSREVASFRWTDDPTDPLPRLQNGPPSFSKWEFSEEAGAYYWKLWFGPGFDFDLPGARAELERIEKFWLDTGLDGFMWDVGRVDEAMRYFAVELPKTYTSNDKWLTYERGGSASADAFAEFGLNAWFNGADTDTVNDYTRIVDGTTDADGLEAGLANTDRARELGATTHTWSIWGDEEFTNLIPHQYPTYPNDEVMRVQEAALLAGAGIHYGAGMYDQYTRWSSKLRSNWERVLRTVNANKALLPSADRVRVPAGSDPKAYAMRRTSEDGRQTALLIYNFNSTATNVTVDLTGTGIQTRQTPKDLYNGGRATAINGTSYTVRLPAYGFTMLEVSATAPRT</sequence>
<dbReference type="GO" id="GO:0005975">
    <property type="term" value="P:carbohydrate metabolic process"/>
    <property type="evidence" value="ECO:0007669"/>
    <property type="project" value="InterPro"/>
</dbReference>
<dbReference type="EMBL" id="LT629791">
    <property type="protein sequence ID" value="SDU79006.1"/>
    <property type="molecule type" value="Genomic_DNA"/>
</dbReference>
<dbReference type="Gene3D" id="3.90.400.10">
    <property type="entry name" value="Oligo-1,6-glucosidase, Domain 2"/>
    <property type="match status" value="1"/>
</dbReference>
<evidence type="ECO:0000256" key="1">
    <source>
        <dbReference type="SAM" id="SignalP"/>
    </source>
</evidence>
<dbReference type="Pfam" id="PF16657">
    <property type="entry name" value="Malt_amylase_C"/>
    <property type="match status" value="1"/>
</dbReference>
<dbReference type="InterPro" id="IPR013780">
    <property type="entry name" value="Glyco_hydro_b"/>
</dbReference>
<dbReference type="Gene3D" id="2.60.40.1180">
    <property type="entry name" value="Golgi alpha-mannosidase II"/>
    <property type="match status" value="1"/>
</dbReference>
<protein>
    <submittedName>
        <fullName evidence="3">Alpha amylase, catalytic domain</fullName>
    </submittedName>
</protein>
<keyword evidence="1" id="KW-0732">Signal</keyword>
<dbReference type="SUPFAM" id="SSF51011">
    <property type="entry name" value="Glycosyl hydrolase domain"/>
    <property type="match status" value="1"/>
</dbReference>
<dbReference type="Gene3D" id="3.20.20.80">
    <property type="entry name" value="Glycosidases"/>
    <property type="match status" value="1"/>
</dbReference>
<proteinExistence type="predicted"/>
<dbReference type="STRING" id="419479.SAMN04488563_5909"/>
<dbReference type="InterPro" id="IPR006047">
    <property type="entry name" value="GH13_cat_dom"/>
</dbReference>
<keyword evidence="4" id="KW-1185">Reference proteome</keyword>
<dbReference type="SMART" id="SM00642">
    <property type="entry name" value="Aamy"/>
    <property type="match status" value="1"/>
</dbReference>
<dbReference type="InterPro" id="IPR045857">
    <property type="entry name" value="O16G_dom_2"/>
</dbReference>
<dbReference type="RefSeq" id="WP_082155724.1">
    <property type="nucleotide sequence ID" value="NZ_LBMC01000054.1"/>
</dbReference>
<reference evidence="4" key="1">
    <citation type="submission" date="2016-10" db="EMBL/GenBank/DDBJ databases">
        <authorList>
            <person name="Varghese N."/>
            <person name="Submissions S."/>
        </authorList>
    </citation>
    <scope>NUCLEOTIDE SEQUENCE [LARGE SCALE GENOMIC DNA]</scope>
    <source>
        <strain evidence="4">DSM 45079</strain>
    </source>
</reference>
<dbReference type="CDD" id="cd00551">
    <property type="entry name" value="AmyAc_family"/>
    <property type="match status" value="1"/>
</dbReference>
<feature type="chain" id="PRO_5009279313" evidence="1">
    <location>
        <begin position="31"/>
        <end position="508"/>
    </location>
</feature>
<gene>
    <name evidence="3" type="ORF">SAMN04488563_5909</name>
</gene>
<accession>A0A1H2LF26</accession>
<feature type="signal peptide" evidence="1">
    <location>
        <begin position="1"/>
        <end position="30"/>
    </location>
</feature>
<evidence type="ECO:0000313" key="4">
    <source>
        <dbReference type="Proteomes" id="UP000182977"/>
    </source>
</evidence>
<dbReference type="AlphaFoldDB" id="A0A1H2LF26"/>
<feature type="domain" description="Glycosyl hydrolase family 13 catalytic" evidence="2">
    <location>
        <begin position="67"/>
        <end position="419"/>
    </location>
</feature>
<dbReference type="InterPro" id="IPR032091">
    <property type="entry name" value="Malt_amylase-like_C"/>
</dbReference>
<dbReference type="InterPro" id="IPR017853">
    <property type="entry name" value="GH"/>
</dbReference>
<name>A0A1H2LF26_9ACTN</name>
<dbReference type="PANTHER" id="PTHR10357">
    <property type="entry name" value="ALPHA-AMYLASE FAMILY MEMBER"/>
    <property type="match status" value="1"/>
</dbReference>
<organism evidence="3 4">
    <name type="scientific">Jiangella alkaliphila</name>
    <dbReference type="NCBI Taxonomy" id="419479"/>
    <lineage>
        <taxon>Bacteria</taxon>
        <taxon>Bacillati</taxon>
        <taxon>Actinomycetota</taxon>
        <taxon>Actinomycetes</taxon>
        <taxon>Jiangellales</taxon>
        <taxon>Jiangellaceae</taxon>
        <taxon>Jiangella</taxon>
    </lineage>
</organism>
<dbReference type="OrthoDB" id="2482121at2"/>
<evidence type="ECO:0000259" key="2">
    <source>
        <dbReference type="SMART" id="SM00642"/>
    </source>
</evidence>
<evidence type="ECO:0000313" key="3">
    <source>
        <dbReference type="EMBL" id="SDU79006.1"/>
    </source>
</evidence>
<dbReference type="Proteomes" id="UP000182977">
    <property type="component" value="Chromosome I"/>
</dbReference>
<dbReference type="SUPFAM" id="SSF51445">
    <property type="entry name" value="(Trans)glycosidases"/>
    <property type="match status" value="1"/>
</dbReference>
<dbReference type="Pfam" id="PF00128">
    <property type="entry name" value="Alpha-amylase"/>
    <property type="match status" value="1"/>
</dbReference>